<dbReference type="AlphaFoldDB" id="A0A916NLD2"/>
<keyword evidence="1" id="KW-0472">Membrane</keyword>
<evidence type="ECO:0000313" key="3">
    <source>
        <dbReference type="EMBL" id="CAG7598709.1"/>
    </source>
</evidence>
<dbReference type="Proteomes" id="UP000693672">
    <property type="component" value="Unassembled WGS sequence"/>
</dbReference>
<keyword evidence="1" id="KW-1133">Transmembrane helix</keyword>
<evidence type="ECO:0000313" key="4">
    <source>
        <dbReference type="Proteomes" id="UP000693672"/>
    </source>
</evidence>
<protein>
    <submittedName>
        <fullName evidence="3">Anti-sigma-V factor RsiV</fullName>
    </submittedName>
</protein>
<evidence type="ECO:0000259" key="2">
    <source>
        <dbReference type="Pfam" id="PF11738"/>
    </source>
</evidence>
<dbReference type="InterPro" id="IPR021729">
    <property type="entry name" value="DUF3298"/>
</dbReference>
<reference evidence="3" key="1">
    <citation type="submission" date="2021-06" db="EMBL/GenBank/DDBJ databases">
        <authorList>
            <person name="Criscuolo A."/>
        </authorList>
    </citation>
    <scope>NUCLEOTIDE SEQUENCE</scope>
    <source>
        <strain evidence="3">CIP111600</strain>
    </source>
</reference>
<name>A0A916NLD2_9BACL</name>
<keyword evidence="4" id="KW-1185">Reference proteome</keyword>
<dbReference type="EMBL" id="CAJVAS010000001">
    <property type="protein sequence ID" value="CAG7598709.1"/>
    <property type="molecule type" value="Genomic_DNA"/>
</dbReference>
<dbReference type="Pfam" id="PF11738">
    <property type="entry name" value="DUF3298"/>
    <property type="match status" value="1"/>
</dbReference>
<sequence>MDHKLEELKMQYAQIPIPEELDSVVSRALNQQTRRRVRARWISAASAAVLLLVIGINVSASAAQAFAALPVVGPLIKVLTIREYIMKDDRHHADIQVPGISNLDNKGLELGLNEKYLAEGKALYEQFEKDMKAAQQGHFGVDAGYIVKTDTDEIFAIARYVVTSAGSSSEERKYDTIDKKHQILLTLPLLFKDDRYIEAISRNITEQMRQRMTADPGKTYWVETKDGGVSAETFKRIRPDHNFYINADGQLVISFNKYEVAPGYMGVQEFIIPTEAIADLLLSRNYVK</sequence>
<feature type="domain" description="DUF3298" evidence="2">
    <location>
        <begin position="190"/>
        <end position="274"/>
    </location>
</feature>
<accession>A0A916NLD2</accession>
<dbReference type="RefSeq" id="WP_218090071.1">
    <property type="nucleotide sequence ID" value="NZ_CAJVAS010000001.1"/>
</dbReference>
<organism evidence="3 4">
    <name type="scientific">Paenibacillus solanacearum</name>
    <dbReference type="NCBI Taxonomy" id="2048548"/>
    <lineage>
        <taxon>Bacteria</taxon>
        <taxon>Bacillati</taxon>
        <taxon>Bacillota</taxon>
        <taxon>Bacilli</taxon>
        <taxon>Bacillales</taxon>
        <taxon>Paenibacillaceae</taxon>
        <taxon>Paenibacillus</taxon>
    </lineage>
</organism>
<feature type="transmembrane region" description="Helical" evidence="1">
    <location>
        <begin position="37"/>
        <end position="56"/>
    </location>
</feature>
<proteinExistence type="predicted"/>
<gene>
    <name evidence="3" type="primary">rsiV</name>
    <name evidence="3" type="ORF">PAESOLCIP111_00250</name>
</gene>
<evidence type="ECO:0000256" key="1">
    <source>
        <dbReference type="SAM" id="Phobius"/>
    </source>
</evidence>
<comment type="caution">
    <text evidence="3">The sequence shown here is derived from an EMBL/GenBank/DDBJ whole genome shotgun (WGS) entry which is preliminary data.</text>
</comment>
<keyword evidence="1" id="KW-0812">Transmembrane</keyword>